<reference evidence="2" key="1">
    <citation type="journal article" date="2019" name="Sci. Rep.">
        <title>Draft genome of Tanacetum cinerariifolium, the natural source of mosquito coil.</title>
        <authorList>
            <person name="Yamashiro T."/>
            <person name="Shiraishi A."/>
            <person name="Satake H."/>
            <person name="Nakayama K."/>
        </authorList>
    </citation>
    <scope>NUCLEOTIDE SEQUENCE</scope>
</reference>
<evidence type="ECO:0000256" key="1">
    <source>
        <dbReference type="SAM" id="MobiDB-lite"/>
    </source>
</evidence>
<feature type="non-terminal residue" evidence="2">
    <location>
        <position position="1"/>
    </location>
</feature>
<gene>
    <name evidence="2" type="ORF">Tci_607959</name>
</gene>
<feature type="region of interest" description="Disordered" evidence="1">
    <location>
        <begin position="264"/>
        <end position="341"/>
    </location>
</feature>
<accession>A0A699JGA0</accession>
<proteinExistence type="predicted"/>
<sequence length="471" mass="52938">TMVDVNVNASAGQAPTMAPPDTVRYDKSARCYRCQLDEQWFDLTKDTLRNALQITPINNNQAFTSNPSSDALNNFVSELGYPNLVRNLSNVITNDMFQLWRALTTIIKLYLTGKTPGFERPRDLVLQILWGVVTQTHLDYAERIWEEFTQSIHTFISDKRNLAHHTSGKKKPTLIVTPSIRFTKLIIYYLQRKHKFHPRPNSLLHLPNEELDLGYLKFSAKGTKREVFGMPIPGSLITTDIQEASYYHEYLAKVAKHQWYLAGETGSNPDSPAPKPTKPARKPKSMMPKVHPRPSVSKPDTSTQPEPKSAPAKTQGKKHKPTTKMSNKPSKAIKTRPVLVTKKRKPISSLRFKDELVVEDVPAKEPRVDAEEADVQRALEESLKSMYDVPWGPLPPVVIKEPNPRKYQPLLEVPRKGKAKHGFIDNEEETKEDVPRADAGGQSEGQAGQEPGAQDEGQAGSNLDEQAQDEG</sequence>
<protein>
    <submittedName>
        <fullName evidence="2">Monodehydroascorbate reductase</fullName>
    </submittedName>
</protein>
<feature type="compositionally biased region" description="Low complexity" evidence="1">
    <location>
        <begin position="437"/>
        <end position="460"/>
    </location>
</feature>
<organism evidence="2">
    <name type="scientific">Tanacetum cinerariifolium</name>
    <name type="common">Dalmatian daisy</name>
    <name type="synonym">Chrysanthemum cinerariifolium</name>
    <dbReference type="NCBI Taxonomy" id="118510"/>
    <lineage>
        <taxon>Eukaryota</taxon>
        <taxon>Viridiplantae</taxon>
        <taxon>Streptophyta</taxon>
        <taxon>Embryophyta</taxon>
        <taxon>Tracheophyta</taxon>
        <taxon>Spermatophyta</taxon>
        <taxon>Magnoliopsida</taxon>
        <taxon>eudicotyledons</taxon>
        <taxon>Gunneridae</taxon>
        <taxon>Pentapetalae</taxon>
        <taxon>asterids</taxon>
        <taxon>campanulids</taxon>
        <taxon>Asterales</taxon>
        <taxon>Asteraceae</taxon>
        <taxon>Asteroideae</taxon>
        <taxon>Anthemideae</taxon>
        <taxon>Anthemidinae</taxon>
        <taxon>Tanacetum</taxon>
    </lineage>
</organism>
<name>A0A699JGA0_TANCI</name>
<dbReference type="EMBL" id="BKCJ010410675">
    <property type="protein sequence ID" value="GFA35987.1"/>
    <property type="molecule type" value="Genomic_DNA"/>
</dbReference>
<feature type="region of interest" description="Disordered" evidence="1">
    <location>
        <begin position="409"/>
        <end position="471"/>
    </location>
</feature>
<dbReference type="AlphaFoldDB" id="A0A699JGA0"/>
<comment type="caution">
    <text evidence="2">The sequence shown here is derived from an EMBL/GenBank/DDBJ whole genome shotgun (WGS) entry which is preliminary data.</text>
</comment>
<evidence type="ECO:0000313" key="2">
    <source>
        <dbReference type="EMBL" id="GFA35987.1"/>
    </source>
</evidence>